<dbReference type="Proteomes" id="UP001634007">
    <property type="component" value="Unassembled WGS sequence"/>
</dbReference>
<evidence type="ECO:0000313" key="3">
    <source>
        <dbReference type="Proteomes" id="UP001634007"/>
    </source>
</evidence>
<feature type="compositionally biased region" description="Basic and acidic residues" evidence="1">
    <location>
        <begin position="427"/>
        <end position="445"/>
    </location>
</feature>
<feature type="compositionally biased region" description="Basic and acidic residues" evidence="1">
    <location>
        <begin position="383"/>
        <end position="398"/>
    </location>
</feature>
<comment type="caution">
    <text evidence="2">The sequence shown here is derived from an EMBL/GenBank/DDBJ whole genome shotgun (WGS) entry which is preliminary data.</text>
</comment>
<keyword evidence="3" id="KW-1185">Reference proteome</keyword>
<gene>
    <name evidence="2" type="ORF">ACJRO7_011148</name>
</gene>
<organism evidence="2 3">
    <name type="scientific">Eucalyptus globulus</name>
    <name type="common">Tasmanian blue gum</name>
    <dbReference type="NCBI Taxonomy" id="34317"/>
    <lineage>
        <taxon>Eukaryota</taxon>
        <taxon>Viridiplantae</taxon>
        <taxon>Streptophyta</taxon>
        <taxon>Embryophyta</taxon>
        <taxon>Tracheophyta</taxon>
        <taxon>Spermatophyta</taxon>
        <taxon>Magnoliopsida</taxon>
        <taxon>eudicotyledons</taxon>
        <taxon>Gunneridae</taxon>
        <taxon>Pentapetalae</taxon>
        <taxon>rosids</taxon>
        <taxon>malvids</taxon>
        <taxon>Myrtales</taxon>
        <taxon>Myrtaceae</taxon>
        <taxon>Myrtoideae</taxon>
        <taxon>Eucalypteae</taxon>
        <taxon>Eucalyptus</taxon>
    </lineage>
</organism>
<dbReference type="AlphaFoldDB" id="A0ABD3LP41"/>
<evidence type="ECO:0000256" key="1">
    <source>
        <dbReference type="SAM" id="MobiDB-lite"/>
    </source>
</evidence>
<feature type="region of interest" description="Disordered" evidence="1">
    <location>
        <begin position="177"/>
        <end position="219"/>
    </location>
</feature>
<feature type="compositionally biased region" description="Basic and acidic residues" evidence="1">
    <location>
        <begin position="179"/>
        <end position="194"/>
    </location>
</feature>
<feature type="compositionally biased region" description="Basic and acidic residues" evidence="1">
    <location>
        <begin position="453"/>
        <end position="486"/>
    </location>
</feature>
<name>A0ABD3LP41_EUCGL</name>
<feature type="region of interest" description="Disordered" evidence="1">
    <location>
        <begin position="347"/>
        <end position="486"/>
    </location>
</feature>
<dbReference type="EMBL" id="JBJKBG010000002">
    <property type="protein sequence ID" value="KAL3750120.1"/>
    <property type="molecule type" value="Genomic_DNA"/>
</dbReference>
<reference evidence="2 3" key="1">
    <citation type="submission" date="2024-11" db="EMBL/GenBank/DDBJ databases">
        <title>Chromosome-level genome assembly of Eucalyptus globulus Labill. provides insights into its genome evolution.</title>
        <authorList>
            <person name="Li X."/>
        </authorList>
    </citation>
    <scope>NUCLEOTIDE SEQUENCE [LARGE SCALE GENOMIC DNA]</scope>
    <source>
        <strain evidence="2">CL2024</strain>
        <tissue evidence="2">Fresh tender leaves</tissue>
    </source>
</reference>
<feature type="region of interest" description="Disordered" evidence="1">
    <location>
        <begin position="251"/>
        <end position="324"/>
    </location>
</feature>
<feature type="compositionally biased region" description="Basic and acidic residues" evidence="1">
    <location>
        <begin position="202"/>
        <end position="211"/>
    </location>
</feature>
<evidence type="ECO:0000313" key="2">
    <source>
        <dbReference type="EMBL" id="KAL3750120.1"/>
    </source>
</evidence>
<protein>
    <submittedName>
        <fullName evidence="2">Uncharacterized protein</fullName>
    </submittedName>
</protein>
<sequence>MAFANCLRRLSPVRFELIRFDFSIGPRSVLEERHEKSTGYWPMSLWRQDIQILVGYGCPTADEKVVMAAKLLRKHVHLDEGDVRAASFNCYSYWSWSMFSGRCIFLNYRRNTACFHCECKRPPEQFMEDKLQERHQNPRTRLERTASRPEVSNAWNFDFDDDESDGADVAAFEYADSSMKGEDSPLHSQEEGRNHRGVGNREYSDSDHGTGFDDFDDEKMTWTVRNGPSIDFSEYEGDSGSEDGNLANKSLAQEKARSLSPNRPLKPLRPGRSVPGSYDDEVDFDSVDKTSVRPNWRSSHVADSRNRGRGRSPPGKFRGLSYGSDEEAGLYLDSADDSDEDFRMRRGKAGKFSDKVGRQRNSHLSGFESDDYTSSHRTKFGRKGTEPNRRGGKFDGRGLRSNRNNFSDDDFDRPSRGAHGGIKSRGPRADEFRGRRNDQRLDGSRNYKSPRAGKFENNQRGRFAKYKDDGGGDSDDFRNRRRVIER</sequence>
<proteinExistence type="predicted"/>
<accession>A0ABD3LP41</accession>